<protein>
    <submittedName>
        <fullName evidence="5">Global nitrogen transcriptional regulator</fullName>
    </submittedName>
</protein>
<dbReference type="SUPFAM" id="SSF51206">
    <property type="entry name" value="cAMP-binding domain-like"/>
    <property type="match status" value="1"/>
</dbReference>
<geneLocation type="plastid" evidence="5"/>
<name>A0A4D6WZW4_9FLOR</name>
<feature type="domain" description="HTH crp-type" evidence="4">
    <location>
        <begin position="134"/>
        <end position="208"/>
    </location>
</feature>
<proteinExistence type="predicted"/>
<dbReference type="InterPro" id="IPR036390">
    <property type="entry name" value="WH_DNA-bd_sf"/>
</dbReference>
<organism evidence="5">
    <name type="scientific">Inkyuleea mariana</name>
    <dbReference type="NCBI Taxonomy" id="123988"/>
    <lineage>
        <taxon>Eukaryota</taxon>
        <taxon>Rhodophyta</taxon>
        <taxon>Florideophyceae</taxon>
        <taxon>Rhodymeniophycidae</taxon>
        <taxon>Ceramiales</taxon>
        <taxon>Ceramiaceae</taxon>
        <taxon>Inkyuleea</taxon>
    </lineage>
</organism>
<evidence type="ECO:0000256" key="3">
    <source>
        <dbReference type="ARBA" id="ARBA00023163"/>
    </source>
</evidence>
<keyword evidence="5" id="KW-0934">Plastid</keyword>
<dbReference type="InterPro" id="IPR018490">
    <property type="entry name" value="cNMP-bd_dom_sf"/>
</dbReference>
<dbReference type="SUPFAM" id="SSF46785">
    <property type="entry name" value="Winged helix' DNA-binding domain"/>
    <property type="match status" value="1"/>
</dbReference>
<dbReference type="AlphaFoldDB" id="A0A4D6WZW4"/>
<evidence type="ECO:0000256" key="1">
    <source>
        <dbReference type="ARBA" id="ARBA00023015"/>
    </source>
</evidence>
<dbReference type="GO" id="GO:0003677">
    <property type="term" value="F:DNA binding"/>
    <property type="evidence" value="ECO:0007669"/>
    <property type="project" value="UniProtKB-KW"/>
</dbReference>
<keyword evidence="1" id="KW-0805">Transcription regulation</keyword>
<evidence type="ECO:0000256" key="2">
    <source>
        <dbReference type="ARBA" id="ARBA00023125"/>
    </source>
</evidence>
<dbReference type="InterPro" id="IPR012318">
    <property type="entry name" value="HTH_CRP"/>
</dbReference>
<dbReference type="Gene3D" id="2.60.120.10">
    <property type="entry name" value="Jelly Rolls"/>
    <property type="match status" value="1"/>
</dbReference>
<dbReference type="PROSITE" id="PS51063">
    <property type="entry name" value="HTH_CRP_2"/>
    <property type="match status" value="1"/>
</dbReference>
<reference evidence="5" key="2">
    <citation type="submission" date="2019-04" db="EMBL/GenBank/DDBJ databases">
        <authorList>
            <person name="Pasella M."/>
        </authorList>
    </citation>
    <scope>NUCLEOTIDE SEQUENCE</scope>
    <source>
        <strain evidence="5">PD1141</strain>
    </source>
</reference>
<dbReference type="InterPro" id="IPR014710">
    <property type="entry name" value="RmlC-like_jellyroll"/>
</dbReference>
<dbReference type="EMBL" id="MK814743">
    <property type="protein sequence ID" value="QCI09053.1"/>
    <property type="molecule type" value="Genomic_DNA"/>
</dbReference>
<reference evidence="5" key="1">
    <citation type="journal article" date="2019" name="Mol. Phylogenet. Evol.">
        <title>Morphological evolution and classification of the red algal order Ceramiales inferred using plastid phylogenomics.</title>
        <authorList>
            <person name="Diaz-Tapia P."/>
            <person name="Pasella M.M."/>
            <person name="Verbruggen H."/>
            <person name="Maggs C.A."/>
        </authorList>
    </citation>
    <scope>NUCLEOTIDE SEQUENCE</scope>
    <source>
        <strain evidence="5">PD1141</strain>
    </source>
</reference>
<keyword evidence="3" id="KW-0804">Transcription</keyword>
<dbReference type="GO" id="GO:0006355">
    <property type="term" value="P:regulation of DNA-templated transcription"/>
    <property type="evidence" value="ECO:0007669"/>
    <property type="project" value="InterPro"/>
</dbReference>
<evidence type="ECO:0000313" key="5">
    <source>
        <dbReference type="EMBL" id="QCI09053.1"/>
    </source>
</evidence>
<sequence>MKWIHHLSNSKTPFYIYRLNKGDAIIQKSYNNDNKSIIILHGIVHLIQIFTNKEIISLAILNRDHIINIRPEKIEHKYYYYKIVAIEDTYLISFIFDELLYKNNNSTKLLINIIKGYELTLHRYKQMNHILVHKHIKQRVTQLILFLCEEFGIIYKQKIIIPFKISQITIGTITGSNKVTINKIVRYLYNEMFIQYYGKKIIYITNPFLLNSLNLNK</sequence>
<gene>
    <name evidence="5" type="primary">ntcA</name>
</gene>
<accession>A0A4D6WZW4</accession>
<evidence type="ECO:0000259" key="4">
    <source>
        <dbReference type="PROSITE" id="PS51063"/>
    </source>
</evidence>
<keyword evidence="2" id="KW-0238">DNA-binding</keyword>